<dbReference type="AlphaFoldDB" id="A0A1Q9DJ72"/>
<evidence type="ECO:0000256" key="2">
    <source>
        <dbReference type="ARBA" id="ARBA00022448"/>
    </source>
</evidence>
<dbReference type="InterPro" id="IPR050970">
    <property type="entry name" value="Cl_channel_volt-gated"/>
</dbReference>
<dbReference type="GO" id="GO:0005247">
    <property type="term" value="F:voltage-gated chloride channel activity"/>
    <property type="evidence" value="ECO:0007669"/>
    <property type="project" value="TreeGrafter"/>
</dbReference>
<dbReference type="OMA" id="ELMEAYI"/>
<organism evidence="10 11">
    <name type="scientific">Symbiodinium microadriaticum</name>
    <name type="common">Dinoflagellate</name>
    <name type="synonym">Zooxanthella microadriatica</name>
    <dbReference type="NCBI Taxonomy" id="2951"/>
    <lineage>
        <taxon>Eukaryota</taxon>
        <taxon>Sar</taxon>
        <taxon>Alveolata</taxon>
        <taxon>Dinophyceae</taxon>
        <taxon>Suessiales</taxon>
        <taxon>Symbiodiniaceae</taxon>
        <taxon>Symbiodinium</taxon>
    </lineage>
</organism>
<dbReference type="GO" id="GO:0016020">
    <property type="term" value="C:membrane"/>
    <property type="evidence" value="ECO:0007669"/>
    <property type="project" value="UniProtKB-SubCell"/>
</dbReference>
<dbReference type="SUPFAM" id="SSF81340">
    <property type="entry name" value="Clc chloride channel"/>
    <property type="match status" value="1"/>
</dbReference>
<accession>A0A1Q9DJ72</accession>
<evidence type="ECO:0000256" key="1">
    <source>
        <dbReference type="ARBA" id="ARBA00004141"/>
    </source>
</evidence>
<dbReference type="InterPro" id="IPR046342">
    <property type="entry name" value="CBS_dom_sf"/>
</dbReference>
<sequence length="513" mass="55225">MSAFSTRPLGGVLLSLELMLPQIYTFQVYWGCFVAAFCGAVSTYLLKTWASGAGYAQLLDSDVSPNEGMVRNYPLGCAVFCLVIGAVFGLLGGAFNLMHDRLARLSSKFCSGRGPARGFRWRDLTMVMAVAALNSGLTWPLALLHGQQQPALLNALFSKGFHGSSSWVSEPLGPFLTLFAATLIKLLLTLLALSCPTPTGVIAPTMVLGALMARALVYLLPNVWLATVLAAPGEDPNAVPPEAIGALAARLAIVGSAAFACGVSRAFGVAITTFEVLSLDSMVLPLSLSSLAAIFTANLIALPFFDLGLVRKGWGCISELTCTSKAEEPAFELMEAYIEFPSLEERISCRGASEALASKPQQFSFPVVRRDAHLQKLHPHHGILLGAVTREALEEVRRQLEEKQIDEEVDLMQMRWPGENHLLADPVPLSVDPLATAQELYVMLKVMKKDCAYVTGHGVLLGRISLQELLGKGLPITKGLGAVHDRTILLSLEEAETPREDGFLSPDESWMAS</sequence>
<keyword evidence="3 9" id="KW-0812">Transmembrane</keyword>
<evidence type="ECO:0000256" key="7">
    <source>
        <dbReference type="ARBA" id="ARBA00023136"/>
    </source>
</evidence>
<keyword evidence="4" id="KW-0677">Repeat</keyword>
<dbReference type="EMBL" id="LSRX01000512">
    <property type="protein sequence ID" value="OLP95209.1"/>
    <property type="molecule type" value="Genomic_DNA"/>
</dbReference>
<evidence type="ECO:0000256" key="3">
    <source>
        <dbReference type="ARBA" id="ARBA00022692"/>
    </source>
</evidence>
<dbReference type="PANTHER" id="PTHR45720:SF10">
    <property type="entry name" value="CHLORIDE CHANNEL PROTEIN 2"/>
    <property type="match status" value="1"/>
</dbReference>
<comment type="caution">
    <text evidence="10">The sequence shown here is derived from an EMBL/GenBank/DDBJ whole genome shotgun (WGS) entry which is preliminary data.</text>
</comment>
<comment type="subcellular location">
    <subcellularLocation>
        <location evidence="1">Membrane</location>
        <topology evidence="1">Multi-pass membrane protein</topology>
    </subcellularLocation>
</comment>
<gene>
    <name evidence="10" type="primary">ClC-a</name>
    <name evidence="10" type="ORF">AK812_SmicGene22692</name>
</gene>
<evidence type="ECO:0000313" key="10">
    <source>
        <dbReference type="EMBL" id="OLP95209.1"/>
    </source>
</evidence>
<keyword evidence="2" id="KW-0813">Transport</keyword>
<evidence type="ECO:0000313" key="11">
    <source>
        <dbReference type="Proteomes" id="UP000186817"/>
    </source>
</evidence>
<evidence type="ECO:0000256" key="4">
    <source>
        <dbReference type="ARBA" id="ARBA00022737"/>
    </source>
</evidence>
<dbReference type="InterPro" id="IPR001807">
    <property type="entry name" value="ClC"/>
</dbReference>
<dbReference type="Pfam" id="PF00654">
    <property type="entry name" value="Voltage_CLC"/>
    <property type="match status" value="1"/>
</dbReference>
<keyword evidence="6" id="KW-0406">Ion transport</keyword>
<evidence type="ECO:0000256" key="5">
    <source>
        <dbReference type="ARBA" id="ARBA00022989"/>
    </source>
</evidence>
<feature type="transmembrane region" description="Helical" evidence="9">
    <location>
        <begin position="73"/>
        <end position="98"/>
    </location>
</feature>
<dbReference type="Gene3D" id="1.10.3080.10">
    <property type="entry name" value="Clc chloride channel"/>
    <property type="match status" value="1"/>
</dbReference>
<name>A0A1Q9DJ72_SYMMI</name>
<dbReference type="Gene3D" id="3.10.580.10">
    <property type="entry name" value="CBS-domain"/>
    <property type="match status" value="1"/>
</dbReference>
<evidence type="ECO:0000256" key="9">
    <source>
        <dbReference type="SAM" id="Phobius"/>
    </source>
</evidence>
<evidence type="ECO:0000256" key="6">
    <source>
        <dbReference type="ARBA" id="ARBA00023065"/>
    </source>
</evidence>
<keyword evidence="5 9" id="KW-1133">Transmembrane helix</keyword>
<dbReference type="PRINTS" id="PR00762">
    <property type="entry name" value="CLCHANNEL"/>
</dbReference>
<keyword evidence="7 9" id="KW-0472">Membrane</keyword>
<dbReference type="Proteomes" id="UP000186817">
    <property type="component" value="Unassembled WGS sequence"/>
</dbReference>
<keyword evidence="8" id="KW-0868">Chloride</keyword>
<dbReference type="PANTHER" id="PTHR45720">
    <property type="entry name" value="CHLORIDE CHANNEL PROTEIN 2"/>
    <property type="match status" value="1"/>
</dbReference>
<dbReference type="InterPro" id="IPR014743">
    <property type="entry name" value="Cl-channel_core"/>
</dbReference>
<reference evidence="10 11" key="1">
    <citation type="submission" date="2016-02" db="EMBL/GenBank/DDBJ databases">
        <title>Genome analysis of coral dinoflagellate symbionts highlights evolutionary adaptations to a symbiotic lifestyle.</title>
        <authorList>
            <person name="Aranda M."/>
            <person name="Li Y."/>
            <person name="Liew Y.J."/>
            <person name="Baumgarten S."/>
            <person name="Simakov O."/>
            <person name="Wilson M."/>
            <person name="Piel J."/>
            <person name="Ashoor H."/>
            <person name="Bougouffa S."/>
            <person name="Bajic V.B."/>
            <person name="Ryu T."/>
            <person name="Ravasi T."/>
            <person name="Bayer T."/>
            <person name="Micklem G."/>
            <person name="Kim H."/>
            <person name="Bhak J."/>
            <person name="Lajeunesse T.C."/>
            <person name="Voolstra C.R."/>
        </authorList>
    </citation>
    <scope>NUCLEOTIDE SEQUENCE [LARGE SCALE GENOMIC DNA]</scope>
    <source>
        <strain evidence="10 11">CCMP2467</strain>
    </source>
</reference>
<proteinExistence type="predicted"/>
<keyword evidence="11" id="KW-1185">Reference proteome</keyword>
<feature type="transmembrane region" description="Helical" evidence="9">
    <location>
        <begin position="172"/>
        <end position="193"/>
    </location>
</feature>
<protein>
    <submittedName>
        <fullName evidence="10">Chloride channel protein 2</fullName>
    </submittedName>
</protein>
<feature type="transmembrane region" description="Helical" evidence="9">
    <location>
        <begin position="28"/>
        <end position="46"/>
    </location>
</feature>
<dbReference type="OrthoDB" id="426732at2759"/>
<evidence type="ECO:0000256" key="8">
    <source>
        <dbReference type="ARBA" id="ARBA00023214"/>
    </source>
</evidence>
<feature type="transmembrane region" description="Helical" evidence="9">
    <location>
        <begin position="282"/>
        <end position="305"/>
    </location>
</feature>